<evidence type="ECO:0000313" key="9">
    <source>
        <dbReference type="EMBL" id="KAG7662113.1"/>
    </source>
</evidence>
<accession>A0A8J5QHB4</accession>
<name>A0A8J5QHB4_9ASCO</name>
<keyword evidence="7 8" id="KW-0472">Membrane</keyword>
<gene>
    <name evidence="9" type="ORF">J8A68_004375</name>
</gene>
<keyword evidence="8" id="KW-0813">Transport</keyword>
<comment type="subunit">
    <text evidence="8">Component of the TIM23 complex.</text>
</comment>
<protein>
    <recommendedName>
        <fullName evidence="8">Mitochondrial import inner membrane translocase subunit Tim21</fullName>
    </recommendedName>
</protein>
<dbReference type="InterPro" id="IPR013261">
    <property type="entry name" value="Tim21"/>
</dbReference>
<dbReference type="PANTHER" id="PTHR13032">
    <property type="entry name" value="MITOCHONDRIAL IMPORT INNER MEMBRANE TRANSLOCASE SUBUNIT TIM21"/>
    <property type="match status" value="1"/>
</dbReference>
<dbReference type="Proteomes" id="UP000694255">
    <property type="component" value="Unassembled WGS sequence"/>
</dbReference>
<dbReference type="Pfam" id="PF08294">
    <property type="entry name" value="TIM21"/>
    <property type="match status" value="1"/>
</dbReference>
<keyword evidence="3 8" id="KW-0812">Transmembrane</keyword>
<dbReference type="GeneID" id="73471175"/>
<comment type="similarity">
    <text evidence="2 8">Belongs to the TIM21 family.</text>
</comment>
<dbReference type="EMBL" id="JAGSYN010000184">
    <property type="protein sequence ID" value="KAG7662113.1"/>
    <property type="molecule type" value="Genomic_DNA"/>
</dbReference>
<feature type="transmembrane region" description="Helical" evidence="8">
    <location>
        <begin position="99"/>
        <end position="124"/>
    </location>
</feature>
<reference evidence="9 10" key="1">
    <citation type="journal article" date="2021" name="DNA Res.">
        <title>Genome analysis of Candida subhashii reveals its hybrid nature and dual mitochondrial genome conformations.</title>
        <authorList>
            <person name="Mixao V."/>
            <person name="Hegedusova E."/>
            <person name="Saus E."/>
            <person name="Pryszcz L.P."/>
            <person name="Cillingova A."/>
            <person name="Nosek J."/>
            <person name="Gabaldon T."/>
        </authorList>
    </citation>
    <scope>NUCLEOTIDE SEQUENCE [LARGE SCALE GENOMIC DNA]</scope>
    <source>
        <strain evidence="9 10">CBS 10753</strain>
    </source>
</reference>
<evidence type="ECO:0000313" key="10">
    <source>
        <dbReference type="Proteomes" id="UP000694255"/>
    </source>
</evidence>
<keyword evidence="4" id="KW-0809">Transit peptide</keyword>
<keyword evidence="10" id="KW-1185">Reference proteome</keyword>
<evidence type="ECO:0000256" key="1">
    <source>
        <dbReference type="ARBA" id="ARBA00004304"/>
    </source>
</evidence>
<keyword evidence="8" id="KW-0811">Translocation</keyword>
<evidence type="ECO:0000256" key="3">
    <source>
        <dbReference type="ARBA" id="ARBA00022692"/>
    </source>
</evidence>
<dbReference type="GO" id="GO:0005744">
    <property type="term" value="C:TIM23 mitochondrial import inner membrane translocase complex"/>
    <property type="evidence" value="ECO:0007669"/>
    <property type="project" value="UniProtKB-UniRule"/>
</dbReference>
<keyword evidence="5 8" id="KW-1133">Transmembrane helix</keyword>
<evidence type="ECO:0000256" key="7">
    <source>
        <dbReference type="ARBA" id="ARBA00023136"/>
    </source>
</evidence>
<evidence type="ECO:0000256" key="5">
    <source>
        <dbReference type="ARBA" id="ARBA00022989"/>
    </source>
</evidence>
<dbReference type="AlphaFoldDB" id="A0A8J5QHB4"/>
<proteinExistence type="inferred from homology"/>
<keyword evidence="8" id="KW-0999">Mitochondrion inner membrane</keyword>
<comment type="subcellular location">
    <subcellularLocation>
        <location evidence="8">Mitochondrion inner membrane</location>
        <topology evidence="8">Single-pass membrane protein</topology>
    </subcellularLocation>
    <subcellularLocation>
        <location evidence="1">Mitochondrion membrane</location>
        <topology evidence="1">Single-pass membrane protein</topology>
    </subcellularLocation>
</comment>
<evidence type="ECO:0000256" key="8">
    <source>
        <dbReference type="RuleBase" id="RU367142"/>
    </source>
</evidence>
<evidence type="ECO:0000256" key="4">
    <source>
        <dbReference type="ARBA" id="ARBA00022946"/>
    </source>
</evidence>
<dbReference type="RefSeq" id="XP_049262346.1">
    <property type="nucleotide sequence ID" value="XM_049408327.1"/>
</dbReference>
<comment type="caution">
    <text evidence="9">The sequence shown here is derived from an EMBL/GenBank/DDBJ whole genome shotgun (WGS) entry which is preliminary data.</text>
</comment>
<evidence type="ECO:0000256" key="2">
    <source>
        <dbReference type="ARBA" id="ARBA00010867"/>
    </source>
</evidence>
<sequence>MSLLQRSSVINPRILNSRIVSTKLPIFQIGLLRTYITSRCNAPQYTKQPSFPLHHYNNGNIFRLTKALYSTKTAPPPPPQPPHDKDAKGKKILNRISRAFTFSLSSLVVLGATGIALLVVYLILSELFLPSGDTRTFNKAVKLVEQNEAAQKTLDFPKGTRLKAHGMVGGNKWVRNRPAQSIKRRGKDGKDHLFMKFQVETDKGDYGIVTLEQIDTSFWSTEFAYIALDIPGSRRIYIIEPKFKPKSILPRLNSGDGFLGLKWGPKKDD</sequence>
<keyword evidence="8" id="KW-0653">Protein transport</keyword>
<dbReference type="PANTHER" id="PTHR13032:SF6">
    <property type="entry name" value="MITOCHONDRIAL IMPORT INNER MEMBRANE TRANSLOCASE SUBUNIT TIM21"/>
    <property type="match status" value="1"/>
</dbReference>
<dbReference type="OrthoDB" id="436405at2759"/>
<comment type="function">
    <text evidence="8">Essential component of the TIM23 complex, a complex that mediates the translocation of transit peptide-containing proteins across the mitochondrial inner membrane.</text>
</comment>
<keyword evidence="6 8" id="KW-0496">Mitochondrion</keyword>
<evidence type="ECO:0000256" key="6">
    <source>
        <dbReference type="ARBA" id="ARBA00023128"/>
    </source>
</evidence>
<organism evidence="9 10">
    <name type="scientific">[Candida] subhashii</name>
    <dbReference type="NCBI Taxonomy" id="561895"/>
    <lineage>
        <taxon>Eukaryota</taxon>
        <taxon>Fungi</taxon>
        <taxon>Dikarya</taxon>
        <taxon>Ascomycota</taxon>
        <taxon>Saccharomycotina</taxon>
        <taxon>Pichiomycetes</taxon>
        <taxon>Debaryomycetaceae</taxon>
        <taxon>Spathaspora</taxon>
    </lineage>
</organism>
<dbReference type="GO" id="GO:0030150">
    <property type="term" value="P:protein import into mitochondrial matrix"/>
    <property type="evidence" value="ECO:0007669"/>
    <property type="project" value="UniProtKB-UniRule"/>
</dbReference>